<accession>A0A226DUB7</accession>
<evidence type="ECO:0000256" key="1">
    <source>
        <dbReference type="SAM" id="Phobius"/>
    </source>
</evidence>
<evidence type="ECO:0000313" key="2">
    <source>
        <dbReference type="EMBL" id="OXA47806.1"/>
    </source>
</evidence>
<comment type="caution">
    <text evidence="2">The sequence shown here is derived from an EMBL/GenBank/DDBJ whole genome shotgun (WGS) entry which is preliminary data.</text>
</comment>
<dbReference type="AlphaFoldDB" id="A0A226DUB7"/>
<feature type="transmembrane region" description="Helical" evidence="1">
    <location>
        <begin position="196"/>
        <end position="225"/>
    </location>
</feature>
<name>A0A226DUB7_FOLCA</name>
<keyword evidence="3" id="KW-1185">Reference proteome</keyword>
<dbReference type="Proteomes" id="UP000198287">
    <property type="component" value="Unassembled WGS sequence"/>
</dbReference>
<feature type="transmembrane region" description="Helical" evidence="1">
    <location>
        <begin position="82"/>
        <end position="102"/>
    </location>
</feature>
<dbReference type="EMBL" id="LNIX01000012">
    <property type="protein sequence ID" value="OXA47806.1"/>
    <property type="molecule type" value="Genomic_DNA"/>
</dbReference>
<feature type="transmembrane region" description="Helical" evidence="1">
    <location>
        <begin position="303"/>
        <end position="326"/>
    </location>
</feature>
<protein>
    <recommendedName>
        <fullName evidence="4">Gustatory receptor</fullName>
    </recommendedName>
</protein>
<evidence type="ECO:0008006" key="4">
    <source>
        <dbReference type="Google" id="ProtNLM"/>
    </source>
</evidence>
<keyword evidence="1" id="KW-0472">Membrane</keyword>
<feature type="transmembrane region" description="Helical" evidence="1">
    <location>
        <begin position="154"/>
        <end position="175"/>
    </location>
</feature>
<gene>
    <name evidence="2" type="ORF">Fcan01_16841</name>
</gene>
<proteinExistence type="predicted"/>
<evidence type="ECO:0000313" key="3">
    <source>
        <dbReference type="Proteomes" id="UP000198287"/>
    </source>
</evidence>
<organism evidence="2 3">
    <name type="scientific">Folsomia candida</name>
    <name type="common">Springtail</name>
    <dbReference type="NCBI Taxonomy" id="158441"/>
    <lineage>
        <taxon>Eukaryota</taxon>
        <taxon>Metazoa</taxon>
        <taxon>Ecdysozoa</taxon>
        <taxon>Arthropoda</taxon>
        <taxon>Hexapoda</taxon>
        <taxon>Collembola</taxon>
        <taxon>Entomobryomorpha</taxon>
        <taxon>Isotomoidea</taxon>
        <taxon>Isotomidae</taxon>
        <taxon>Proisotominae</taxon>
        <taxon>Folsomia</taxon>
    </lineage>
</organism>
<sequence>MWHIEGTRHFRTCIKTLQRNSLRSVFFLEWNSKLGKAVPMKSSNWQYRGFKLFALFSTIITQPILLVWCYQANKSVTGSVTLVSKYASVMSAFIAFTVLPYLRFFAKESNSRKFVTYFHEILNLDKRLTVYILLKLMVTKSKYRPRKLDTVTKIANLGTFTMNYIAPAFIIWASVTNNSPFNGFILHLLNVTRINFFIRVITATLFCITFNIFISITYLCILFTASGILVLHFWSNYLLIKNLSFYTTIKVYNQLKIMTIFMQEVGHDLVTVCLHHAYMVLFGTIVAYHFILQFTHGKDISVGVTLTALIMFSFTTGTEILIICIVSKASKKSKETLRKLLLNHGKNRYRRRVILSMLPNSISLEFIDSVDTIRNGIGMDYFLRYVERVQSYTSTLLLATKHKI</sequence>
<keyword evidence="1" id="KW-1133">Transmembrane helix</keyword>
<keyword evidence="1" id="KW-0812">Transmembrane</keyword>
<feature type="transmembrane region" description="Helical" evidence="1">
    <location>
        <begin position="269"/>
        <end position="291"/>
    </location>
</feature>
<reference evidence="2 3" key="1">
    <citation type="submission" date="2015-12" db="EMBL/GenBank/DDBJ databases">
        <title>The genome of Folsomia candida.</title>
        <authorList>
            <person name="Faddeeva A."/>
            <person name="Derks M.F."/>
            <person name="Anvar Y."/>
            <person name="Smit S."/>
            <person name="Van Straalen N."/>
            <person name="Roelofs D."/>
        </authorList>
    </citation>
    <scope>NUCLEOTIDE SEQUENCE [LARGE SCALE GENOMIC DNA]</scope>
    <source>
        <strain evidence="2 3">VU population</strain>
        <tissue evidence="2">Whole body</tissue>
    </source>
</reference>
<feature type="transmembrane region" description="Helical" evidence="1">
    <location>
        <begin position="50"/>
        <end position="70"/>
    </location>
</feature>